<keyword evidence="2" id="KW-1185">Reference proteome</keyword>
<evidence type="ECO:0000313" key="2">
    <source>
        <dbReference type="Proteomes" id="UP000011115"/>
    </source>
</evidence>
<dbReference type="EnsemblPlants" id="PGSC0003DMT400097106">
    <property type="protein sequence ID" value="PGSC0003DMT400097106"/>
    <property type="gene ID" value="PGSC0003DMG400046677"/>
</dbReference>
<dbReference type="AlphaFoldDB" id="M1DZX5"/>
<organism evidence="1 2">
    <name type="scientific">Solanum tuberosum</name>
    <name type="common">Potato</name>
    <dbReference type="NCBI Taxonomy" id="4113"/>
    <lineage>
        <taxon>Eukaryota</taxon>
        <taxon>Viridiplantae</taxon>
        <taxon>Streptophyta</taxon>
        <taxon>Embryophyta</taxon>
        <taxon>Tracheophyta</taxon>
        <taxon>Spermatophyta</taxon>
        <taxon>Magnoliopsida</taxon>
        <taxon>eudicotyledons</taxon>
        <taxon>Gunneridae</taxon>
        <taxon>Pentapetalae</taxon>
        <taxon>asterids</taxon>
        <taxon>lamiids</taxon>
        <taxon>Solanales</taxon>
        <taxon>Solanaceae</taxon>
        <taxon>Solanoideae</taxon>
        <taxon>Solaneae</taxon>
        <taxon>Solanum</taxon>
    </lineage>
</organism>
<proteinExistence type="predicted"/>
<name>M1DZX5_SOLTU</name>
<protein>
    <submittedName>
        <fullName evidence="1">Uncharacterized protein</fullName>
    </submittedName>
</protein>
<dbReference type="Proteomes" id="UP000011115">
    <property type="component" value="Unassembled WGS sequence"/>
</dbReference>
<dbReference type="Gramene" id="PGSC0003DMT400097106">
    <property type="protein sequence ID" value="PGSC0003DMT400097106"/>
    <property type="gene ID" value="PGSC0003DMG400046677"/>
</dbReference>
<accession>M1DZX5</accession>
<evidence type="ECO:0000313" key="1">
    <source>
        <dbReference type="EnsemblPlants" id="PGSC0003DMT400097106"/>
    </source>
</evidence>
<reference evidence="2" key="1">
    <citation type="journal article" date="2011" name="Nature">
        <title>Genome sequence and analysis of the tuber crop potato.</title>
        <authorList>
            <consortium name="The Potato Genome Sequencing Consortium"/>
        </authorList>
    </citation>
    <scope>NUCLEOTIDE SEQUENCE [LARGE SCALE GENOMIC DNA]</scope>
    <source>
        <strain evidence="2">cv. DM1-3 516 R44</strain>
    </source>
</reference>
<dbReference type="InParanoid" id="M1DZX5"/>
<dbReference type="HOGENOM" id="CLU_2642887_0_0_1"/>
<sequence>MSPNDSATHPSSVSSPFRACLQHLHVLYHWETSHHYRMLKQQKRLKVKAEKAMYALTVTIEDEFLQRIKNAKTPQEA</sequence>
<reference evidence="1" key="2">
    <citation type="submission" date="2015-06" db="UniProtKB">
        <authorList>
            <consortium name="EnsemblPlants"/>
        </authorList>
    </citation>
    <scope>IDENTIFICATION</scope>
    <source>
        <strain evidence="1">DM1-3 516 R44</strain>
    </source>
</reference>
<dbReference type="PaxDb" id="4113-PGSC0003DMT400097106"/>